<evidence type="ECO:0000256" key="2">
    <source>
        <dbReference type="SAM" id="MobiDB-lite"/>
    </source>
</evidence>
<evidence type="ECO:0000313" key="3">
    <source>
        <dbReference type="EMBL" id="EIE27546.1"/>
    </source>
</evidence>
<feature type="compositionally biased region" description="Basic and acidic residues" evidence="2">
    <location>
        <begin position="809"/>
        <end position="818"/>
    </location>
</feature>
<feature type="compositionally biased region" description="Polar residues" evidence="2">
    <location>
        <begin position="109"/>
        <end position="118"/>
    </location>
</feature>
<feature type="region of interest" description="Disordered" evidence="2">
    <location>
        <begin position="783"/>
        <end position="851"/>
    </location>
</feature>
<feature type="region of interest" description="Disordered" evidence="2">
    <location>
        <begin position="186"/>
        <end position="226"/>
    </location>
</feature>
<evidence type="ECO:0000256" key="1">
    <source>
        <dbReference type="SAM" id="Coils"/>
    </source>
</evidence>
<dbReference type="GeneID" id="17045561"/>
<feature type="region of interest" description="Disordered" evidence="2">
    <location>
        <begin position="1"/>
        <end position="68"/>
    </location>
</feature>
<feature type="compositionally biased region" description="Polar residues" evidence="2">
    <location>
        <begin position="186"/>
        <end position="205"/>
    </location>
</feature>
<gene>
    <name evidence="3" type="ORF">COCSUDRAFT_55544</name>
</gene>
<evidence type="ECO:0000313" key="4">
    <source>
        <dbReference type="Proteomes" id="UP000007264"/>
    </source>
</evidence>
<dbReference type="RefSeq" id="XP_005652090.1">
    <property type="nucleotide sequence ID" value="XM_005652033.1"/>
</dbReference>
<feature type="region of interest" description="Disordered" evidence="2">
    <location>
        <begin position="98"/>
        <end position="132"/>
    </location>
</feature>
<keyword evidence="4" id="KW-1185">Reference proteome</keyword>
<dbReference type="EMBL" id="AGSI01000001">
    <property type="protein sequence ID" value="EIE27546.1"/>
    <property type="molecule type" value="Genomic_DNA"/>
</dbReference>
<reference evidence="3 4" key="1">
    <citation type="journal article" date="2012" name="Genome Biol.">
        <title>The genome of the polar eukaryotic microalga coccomyxa subellipsoidea reveals traits of cold adaptation.</title>
        <authorList>
            <person name="Blanc G."/>
            <person name="Agarkova I."/>
            <person name="Grimwood J."/>
            <person name="Kuo A."/>
            <person name="Brueggeman A."/>
            <person name="Dunigan D."/>
            <person name="Gurnon J."/>
            <person name="Ladunga I."/>
            <person name="Lindquist E."/>
            <person name="Lucas S."/>
            <person name="Pangilinan J."/>
            <person name="Proschold T."/>
            <person name="Salamov A."/>
            <person name="Schmutz J."/>
            <person name="Weeks D."/>
            <person name="Yamada T."/>
            <person name="Claverie J.M."/>
            <person name="Grigoriev I."/>
            <person name="Van Etten J."/>
            <person name="Lomsadze A."/>
            <person name="Borodovsky M."/>
        </authorList>
    </citation>
    <scope>NUCLEOTIDE SEQUENCE [LARGE SCALE GENOMIC DNA]</scope>
    <source>
        <strain evidence="3 4">C-169</strain>
    </source>
</reference>
<organism evidence="3 4">
    <name type="scientific">Coccomyxa subellipsoidea (strain C-169)</name>
    <name type="common">Green microalga</name>
    <dbReference type="NCBI Taxonomy" id="574566"/>
    <lineage>
        <taxon>Eukaryota</taxon>
        <taxon>Viridiplantae</taxon>
        <taxon>Chlorophyta</taxon>
        <taxon>core chlorophytes</taxon>
        <taxon>Trebouxiophyceae</taxon>
        <taxon>Trebouxiophyceae incertae sedis</taxon>
        <taxon>Coccomyxaceae</taxon>
        <taxon>Coccomyxa</taxon>
        <taxon>Coccomyxa subellipsoidea</taxon>
    </lineage>
</organism>
<feature type="compositionally biased region" description="Acidic residues" evidence="2">
    <location>
        <begin position="476"/>
        <end position="487"/>
    </location>
</feature>
<dbReference type="KEGG" id="csl:COCSUDRAFT_55544"/>
<feature type="region of interest" description="Disordered" evidence="2">
    <location>
        <begin position="413"/>
        <end position="489"/>
    </location>
</feature>
<feature type="coiled-coil region" evidence="1">
    <location>
        <begin position="619"/>
        <end position="744"/>
    </location>
</feature>
<dbReference type="Gene3D" id="1.10.287.1490">
    <property type="match status" value="1"/>
</dbReference>
<accession>I0ZA77</accession>
<dbReference type="Proteomes" id="UP000007264">
    <property type="component" value="Unassembled WGS sequence"/>
</dbReference>
<name>I0ZA77_COCSC</name>
<dbReference type="AlphaFoldDB" id="I0ZA77"/>
<keyword evidence="1" id="KW-0175">Coiled coil</keyword>
<protein>
    <submittedName>
        <fullName evidence="3">Uncharacterized protein</fullName>
    </submittedName>
</protein>
<sequence>MQGSPTTFLPRTLFSEDDADSGAETDAHTEGGWDAASEAMRKAQRSPQYPSENSLSSDDEDGPLHWSGFHAQIEALLKTVQKQPPRDGVDTAQTYHSQFSMDDGDFSGSLGTNSQAGTASDDGESSGAASDSSADELLAYMTGNTATRAAAAAEHAAQQKAHSEVYGHPLPSWLFELATTVDATSASGSQEATIASGPHASTTQHPMPAWVQEGTPGRLQPKSTPAGARKALPEWLTSPARPAQPHMDVSAGSFSDVAQLPEAVAHTPFKSLIEEIEANLAAGFASQASTSFLYNDEAASQPGNESLHWFTNELARAAAEAQEEIPLGGPASSVDGLAGDSAGQVSTEEDGCRTPYRQLPVFQEELAELDPLAHTTEALESFPANNAELDCRSIAASPAVPCVDAKLAVDGSPAKQSEAGEASPLPQQGSGSPLPSYRILRPSVSPRSSGQLPQPPGWGFLWGEPASQEKGGAESSEADSSSDDDVPSEAVHMLSGRRVLGELNSNSPLERSFAAEAHKPSPRMQVFEDDAVLIKGAAAAPRPDEDRLTAVYAQIDALSRDLRGTHDELEQLRHAEAQLKGIYEGMAQQQSSPGVTAAQGSMSPMLGTEWAAHISPQQMVELEAAKRVLAQRLDTLSAELADKDARLAHITAQLHHAREQLAAKQREADVLLGETLGLQDVLTEAGAEAAATAAQLAALGVQLERSQARVQEVEAQLAEREAELAQCRGQLLRTEELLEKARQAAAKQLLADAAKPAAALPQTGSPAGKHAAEKDFSLAAGDVAGTGAGRARPSSAEELSRAMVTPPLAERRAADREGSIGLTPPFTPSLEPTHRQAPAPFPTNPSSNGKSPAWAAGTPMLRPGQPFAAQRPRATPGGRSAWDIPSPSPMGPSSASNAALASVLAAIRARECRNEGEKGVRMLQASLPDTPLASVLRRMNSRSSMEGAAVV</sequence>
<feature type="compositionally biased region" description="Polar residues" evidence="2">
    <location>
        <begin position="45"/>
        <end position="56"/>
    </location>
</feature>
<comment type="caution">
    <text evidence="3">The sequence shown here is derived from an EMBL/GenBank/DDBJ whole genome shotgun (WGS) entry which is preliminary data.</text>
</comment>
<feature type="region of interest" description="Disordered" evidence="2">
    <location>
        <begin position="327"/>
        <end position="353"/>
    </location>
</feature>
<dbReference type="OrthoDB" id="10512285at2759"/>
<proteinExistence type="predicted"/>